<keyword evidence="2" id="KW-1185">Reference proteome</keyword>
<dbReference type="Proteomes" id="UP001139971">
    <property type="component" value="Unassembled WGS sequence"/>
</dbReference>
<name>A0A9X3YH06_9GAMM</name>
<protein>
    <submittedName>
        <fullName evidence="1">Uncharacterized protein</fullName>
    </submittedName>
</protein>
<dbReference type="RefSeq" id="WP_263544396.1">
    <property type="nucleotide sequence ID" value="NZ_JAOVZO020000001.1"/>
</dbReference>
<dbReference type="AlphaFoldDB" id="A0A9X3YH06"/>
<gene>
    <name evidence="1" type="ORF">OD750_000275</name>
</gene>
<reference evidence="1" key="1">
    <citation type="submission" date="2023-02" db="EMBL/GenBank/DDBJ databases">
        <title>Tahibacter soli sp. nov. isolated from soil.</title>
        <authorList>
            <person name="Baek J.H."/>
            <person name="Lee J.K."/>
            <person name="Choi D.G."/>
            <person name="Jeon C.O."/>
        </authorList>
    </citation>
    <scope>NUCLEOTIDE SEQUENCE</scope>
    <source>
        <strain evidence="1">BL</strain>
    </source>
</reference>
<organism evidence="1 2">
    <name type="scientific">Tahibacter soli</name>
    <dbReference type="NCBI Taxonomy" id="2983605"/>
    <lineage>
        <taxon>Bacteria</taxon>
        <taxon>Pseudomonadati</taxon>
        <taxon>Pseudomonadota</taxon>
        <taxon>Gammaproteobacteria</taxon>
        <taxon>Lysobacterales</taxon>
        <taxon>Rhodanobacteraceae</taxon>
        <taxon>Tahibacter</taxon>
    </lineage>
</organism>
<evidence type="ECO:0000313" key="1">
    <source>
        <dbReference type="EMBL" id="MDC8010975.1"/>
    </source>
</evidence>
<dbReference type="EMBL" id="JAOVZO020000001">
    <property type="protein sequence ID" value="MDC8010975.1"/>
    <property type="molecule type" value="Genomic_DNA"/>
</dbReference>
<sequence length="91" mass="10353">MSSLYSNFDPNFVCTTRITRKSAKGTENEVVEVQTVTGQLSKVSRINEKIEPTIWEVHHKRINIRGKVETISVETFDSVIAANARFAEIER</sequence>
<accession>A0A9X3YH06</accession>
<evidence type="ECO:0000313" key="2">
    <source>
        <dbReference type="Proteomes" id="UP001139971"/>
    </source>
</evidence>
<comment type="caution">
    <text evidence="1">The sequence shown here is derived from an EMBL/GenBank/DDBJ whole genome shotgun (WGS) entry which is preliminary data.</text>
</comment>
<proteinExistence type="predicted"/>